<feature type="signal peptide" evidence="2">
    <location>
        <begin position="1"/>
        <end position="36"/>
    </location>
</feature>
<dbReference type="PANTHER" id="PTHR32208">
    <property type="entry name" value="SECRETED PROTEIN-RELATED"/>
    <property type="match status" value="1"/>
</dbReference>
<dbReference type="Pfam" id="PF07250">
    <property type="entry name" value="Glyoxal_oxid_N"/>
    <property type="match status" value="1"/>
</dbReference>
<dbReference type="InterPro" id="IPR037293">
    <property type="entry name" value="Gal_Oxidase_central_sf"/>
</dbReference>
<dbReference type="InterPro" id="IPR011043">
    <property type="entry name" value="Gal_Oxase/kelch_b-propeller"/>
</dbReference>
<evidence type="ECO:0000313" key="6">
    <source>
        <dbReference type="Proteomes" id="UP000822688"/>
    </source>
</evidence>
<dbReference type="CDD" id="cd02851">
    <property type="entry name" value="E_set_GO_C"/>
    <property type="match status" value="1"/>
</dbReference>
<dbReference type="InterPro" id="IPR014756">
    <property type="entry name" value="Ig_E-set"/>
</dbReference>
<evidence type="ECO:0000259" key="3">
    <source>
        <dbReference type="Pfam" id="PF07250"/>
    </source>
</evidence>
<evidence type="ECO:0000256" key="2">
    <source>
        <dbReference type="SAM" id="SignalP"/>
    </source>
</evidence>
<dbReference type="InterPro" id="IPR015202">
    <property type="entry name" value="GO-like_E_set"/>
</dbReference>
<dbReference type="InterPro" id="IPR009880">
    <property type="entry name" value="Glyoxal_oxidase_N"/>
</dbReference>
<feature type="domain" description="Galactose oxidase-like Early set" evidence="4">
    <location>
        <begin position="445"/>
        <end position="539"/>
    </location>
</feature>
<evidence type="ECO:0008006" key="7">
    <source>
        <dbReference type="Google" id="ProtNLM"/>
    </source>
</evidence>
<sequence>MGLEMRKTCSIGLCQVLAALLLWWSAVLILCGGVNGQGSWETVVKNAGISTMHAAVTHFGNVVLLDRTNIGDSQLPLPPGVCRNNQQDRANKYDCTAHSALYSPGSNKIRPLFVQTDTWCSSGQFDGSGKLVQTGGDAEGVRKIRTYWPCADDGDCNWEETTTNLQVGRWYASNQQLPDGTQIVVGGRNAFTVEYVPANGRGQFDLQLLKDTNDAQNDNLYPFVHLLPDNNLFIFANRDSILYNWQDNYVVRKYPTIPGEPRNYPSAGSSVMLPLTATGGFKACEILVCGGAAPGSFSNPGRLAPASDTCGRMDPFAKDANWTMETMPQRRTMGDMILTPLGDVIIINGATKGSQGWGYASDPALTPVLYYPGAKSGERFQTLTGTDIPRMYHSTANLLPDGRILVAGSNTHQFYTFTGQFPTELRIEAFSPPYLGGTRPGLVVPGEMGYGEEFSGSVNYNGNLVWVDLSMASAPFVTHSYAMGQRLLRLGVAAPVGAGDGKWTIYSITPPSATIAPQGYYMMFAVVNNAPSWANWVKIG</sequence>
<feature type="chain" id="PRO_5035782607" description="Galactose oxidase" evidence="2">
    <location>
        <begin position="37"/>
        <end position="540"/>
    </location>
</feature>
<dbReference type="SUPFAM" id="SSF81296">
    <property type="entry name" value="E set domains"/>
    <property type="match status" value="1"/>
</dbReference>
<dbReference type="Gene3D" id="2.130.10.80">
    <property type="entry name" value="Galactose oxidase/kelch, beta-propeller"/>
    <property type="match status" value="1"/>
</dbReference>
<evidence type="ECO:0000259" key="4">
    <source>
        <dbReference type="Pfam" id="PF09118"/>
    </source>
</evidence>
<evidence type="ECO:0000313" key="5">
    <source>
        <dbReference type="EMBL" id="KAG0570347.1"/>
    </source>
</evidence>
<protein>
    <recommendedName>
        <fullName evidence="7">Galactose oxidase</fullName>
    </recommendedName>
</protein>
<proteinExistence type="predicted"/>
<keyword evidence="1 2" id="KW-0732">Signal</keyword>
<dbReference type="InterPro" id="IPR013783">
    <property type="entry name" value="Ig-like_fold"/>
</dbReference>
<evidence type="ECO:0000256" key="1">
    <source>
        <dbReference type="ARBA" id="ARBA00022729"/>
    </source>
</evidence>
<dbReference type="Pfam" id="PF09118">
    <property type="entry name" value="GO-like_E_set"/>
    <property type="match status" value="1"/>
</dbReference>
<dbReference type="SUPFAM" id="SSF50965">
    <property type="entry name" value="Galactose oxidase, central domain"/>
    <property type="match status" value="1"/>
</dbReference>
<feature type="domain" description="Glyoxal oxidase N-terminal" evidence="3">
    <location>
        <begin position="52"/>
        <end position="434"/>
    </location>
</feature>
<keyword evidence="6" id="KW-1185">Reference proteome</keyword>
<comment type="caution">
    <text evidence="5">The sequence shown here is derived from an EMBL/GenBank/DDBJ whole genome shotgun (WGS) entry which is preliminary data.</text>
</comment>
<dbReference type="AlphaFoldDB" id="A0A8T0HHN0"/>
<dbReference type="EMBL" id="CM026427">
    <property type="protein sequence ID" value="KAG0570347.1"/>
    <property type="molecule type" value="Genomic_DNA"/>
</dbReference>
<name>A0A8T0HHN0_CERPU</name>
<dbReference type="Gene3D" id="2.60.40.10">
    <property type="entry name" value="Immunoglobulins"/>
    <property type="match status" value="1"/>
</dbReference>
<reference evidence="5 6" key="1">
    <citation type="submission" date="2020-06" db="EMBL/GenBank/DDBJ databases">
        <title>WGS assembly of Ceratodon purpureus strain R40.</title>
        <authorList>
            <person name="Carey S.B."/>
            <person name="Jenkins J."/>
            <person name="Shu S."/>
            <person name="Lovell J.T."/>
            <person name="Sreedasyam A."/>
            <person name="Maumus F."/>
            <person name="Tiley G.P."/>
            <person name="Fernandez-Pozo N."/>
            <person name="Barry K."/>
            <person name="Chen C."/>
            <person name="Wang M."/>
            <person name="Lipzen A."/>
            <person name="Daum C."/>
            <person name="Saski C.A."/>
            <person name="Payton A.C."/>
            <person name="Mcbreen J.C."/>
            <person name="Conrad R.E."/>
            <person name="Kollar L.M."/>
            <person name="Olsson S."/>
            <person name="Huttunen S."/>
            <person name="Landis J.B."/>
            <person name="Wickett N.J."/>
            <person name="Johnson M.G."/>
            <person name="Rensing S.A."/>
            <person name="Grimwood J."/>
            <person name="Schmutz J."/>
            <person name="Mcdaniel S.F."/>
        </authorList>
    </citation>
    <scope>NUCLEOTIDE SEQUENCE [LARGE SCALE GENOMIC DNA]</scope>
    <source>
        <strain evidence="5 6">R40</strain>
    </source>
</reference>
<organism evidence="5 6">
    <name type="scientific">Ceratodon purpureus</name>
    <name type="common">Fire moss</name>
    <name type="synonym">Dicranum purpureum</name>
    <dbReference type="NCBI Taxonomy" id="3225"/>
    <lineage>
        <taxon>Eukaryota</taxon>
        <taxon>Viridiplantae</taxon>
        <taxon>Streptophyta</taxon>
        <taxon>Embryophyta</taxon>
        <taxon>Bryophyta</taxon>
        <taxon>Bryophytina</taxon>
        <taxon>Bryopsida</taxon>
        <taxon>Dicranidae</taxon>
        <taxon>Pseudoditrichales</taxon>
        <taxon>Ditrichaceae</taxon>
        <taxon>Ceratodon</taxon>
    </lineage>
</organism>
<accession>A0A8T0HHN0</accession>
<gene>
    <name evidence="5" type="ORF">KC19_6G155500</name>
</gene>
<dbReference type="Proteomes" id="UP000822688">
    <property type="component" value="Chromosome 6"/>
</dbReference>
<dbReference type="PANTHER" id="PTHR32208:SF99">
    <property type="entry name" value="GLYOXAL OR GALACTOSE OXIDASE"/>
    <property type="match status" value="1"/>
</dbReference>